<dbReference type="AlphaFoldDB" id="A0A1X0QBD6"/>
<keyword evidence="2" id="KW-1185">Reference proteome</keyword>
<evidence type="ECO:0000313" key="2">
    <source>
        <dbReference type="Proteomes" id="UP000192356"/>
    </source>
</evidence>
<reference evidence="1 2" key="1">
    <citation type="journal article" date="2017" name="Environ. Microbiol.">
        <title>Decay of the glycolytic pathway and adaptation to intranuclear parasitism within Enterocytozoonidae microsporidia.</title>
        <authorList>
            <person name="Wiredu Boakye D."/>
            <person name="Jaroenlak P."/>
            <person name="Prachumwat A."/>
            <person name="Williams T.A."/>
            <person name="Bateman K.S."/>
            <person name="Itsathitphaisarn O."/>
            <person name="Sritunyalucksana K."/>
            <person name="Paszkiewicz K.H."/>
            <person name="Moore K.A."/>
            <person name="Stentiford G.D."/>
            <person name="Williams B.A."/>
        </authorList>
    </citation>
    <scope>NUCLEOTIDE SEQUENCE [LARGE SCALE GENOMIC DNA]</scope>
    <source>
        <strain evidence="1 2">GB1</strain>
    </source>
</reference>
<dbReference type="VEuPathDB" id="MicrosporidiaDB:A0H76_2283"/>
<protein>
    <submittedName>
        <fullName evidence="1">Uncharacterized protein</fullName>
    </submittedName>
</protein>
<dbReference type="Proteomes" id="UP000192356">
    <property type="component" value="Unassembled WGS sequence"/>
</dbReference>
<organism evidence="1 2">
    <name type="scientific">Hepatospora eriocheir</name>
    <dbReference type="NCBI Taxonomy" id="1081669"/>
    <lineage>
        <taxon>Eukaryota</taxon>
        <taxon>Fungi</taxon>
        <taxon>Fungi incertae sedis</taxon>
        <taxon>Microsporidia</taxon>
        <taxon>Hepatosporidae</taxon>
        <taxon>Hepatospora</taxon>
    </lineage>
</organism>
<proteinExistence type="predicted"/>
<dbReference type="VEuPathDB" id="MicrosporidiaDB:HERIO_1079"/>
<comment type="caution">
    <text evidence="1">The sequence shown here is derived from an EMBL/GenBank/DDBJ whole genome shotgun (WGS) entry which is preliminary data.</text>
</comment>
<gene>
    <name evidence="1" type="ORF">HERIO_1079</name>
</gene>
<name>A0A1X0QBD6_9MICR</name>
<accession>A0A1X0QBD6</accession>
<sequence length="117" mass="13823">MEQEFQEEIKAFLKDKVVENINTNGMTKIKKDEDLKYFERIQRNNLIDRVKTKSIPKNKVYKTKTDKKISKQKISVDKKKKRVAKELLTEDKKMTSKYSKLKKIVGSNKSVAKKRSK</sequence>
<dbReference type="EMBL" id="LVKB01000046">
    <property type="protein sequence ID" value="ORD97032.1"/>
    <property type="molecule type" value="Genomic_DNA"/>
</dbReference>
<evidence type="ECO:0000313" key="1">
    <source>
        <dbReference type="EMBL" id="ORD97032.1"/>
    </source>
</evidence>